<name>A0A3S3PGG4_9ACAR</name>
<evidence type="ECO:0000256" key="4">
    <source>
        <dbReference type="ARBA" id="ARBA00022475"/>
    </source>
</evidence>
<feature type="domain" description="Neurotransmitter-gated ion-channel transmembrane" evidence="15">
    <location>
        <begin position="1044"/>
        <end position="1251"/>
    </location>
</feature>
<dbReference type="STRING" id="1965070.A0A3S3PGG4"/>
<feature type="compositionally biased region" description="Basic and acidic residues" evidence="11">
    <location>
        <begin position="736"/>
        <end position="746"/>
    </location>
</feature>
<keyword evidence="4" id="KW-1003">Cell membrane</keyword>
<feature type="chain" id="PRO_5018745344" evidence="13">
    <location>
        <begin position="23"/>
        <end position="1259"/>
    </location>
</feature>
<keyword evidence="17" id="KW-1185">Reference proteome</keyword>
<feature type="domain" description="Neurotransmitter-gated ion-channel ligand-binding" evidence="14">
    <location>
        <begin position="831"/>
        <end position="1021"/>
    </location>
</feature>
<feature type="transmembrane region" description="Helical" evidence="12">
    <location>
        <begin position="1044"/>
        <end position="1063"/>
    </location>
</feature>
<dbReference type="GO" id="GO:0099095">
    <property type="term" value="F:ligand-gated monoatomic anion channel activity"/>
    <property type="evidence" value="ECO:0007669"/>
    <property type="project" value="UniProtKB-ARBA"/>
</dbReference>
<dbReference type="GO" id="GO:0005886">
    <property type="term" value="C:plasma membrane"/>
    <property type="evidence" value="ECO:0007669"/>
    <property type="project" value="UniProtKB-SubCell"/>
</dbReference>
<evidence type="ECO:0000256" key="10">
    <source>
        <dbReference type="ARBA" id="ARBA00023303"/>
    </source>
</evidence>
<keyword evidence="7 12" id="KW-1133">Transmembrane helix</keyword>
<dbReference type="PROSITE" id="PS00236">
    <property type="entry name" value="NEUROTR_ION_CHANNEL"/>
    <property type="match status" value="1"/>
</dbReference>
<feature type="region of interest" description="Disordered" evidence="11">
    <location>
        <begin position="736"/>
        <end position="801"/>
    </location>
</feature>
<feature type="transmembrane region" description="Helical" evidence="12">
    <location>
        <begin position="1070"/>
        <end position="1087"/>
    </location>
</feature>
<feature type="transmembrane region" description="Helical" evidence="12">
    <location>
        <begin position="1237"/>
        <end position="1255"/>
    </location>
</feature>
<evidence type="ECO:0000256" key="12">
    <source>
        <dbReference type="SAM" id="Phobius"/>
    </source>
</evidence>
<keyword evidence="8" id="KW-0406">Ion transport</keyword>
<dbReference type="GO" id="GO:0004888">
    <property type="term" value="F:transmembrane signaling receptor activity"/>
    <property type="evidence" value="ECO:0007669"/>
    <property type="project" value="InterPro"/>
</dbReference>
<feature type="compositionally biased region" description="Basic residues" evidence="11">
    <location>
        <begin position="775"/>
        <end position="788"/>
    </location>
</feature>
<dbReference type="InterPro" id="IPR018000">
    <property type="entry name" value="Neurotransmitter_ion_chnl_CS"/>
</dbReference>
<organism evidence="16 17">
    <name type="scientific">Dinothrombium tinctorium</name>
    <dbReference type="NCBI Taxonomy" id="1965070"/>
    <lineage>
        <taxon>Eukaryota</taxon>
        <taxon>Metazoa</taxon>
        <taxon>Ecdysozoa</taxon>
        <taxon>Arthropoda</taxon>
        <taxon>Chelicerata</taxon>
        <taxon>Arachnida</taxon>
        <taxon>Acari</taxon>
        <taxon>Acariformes</taxon>
        <taxon>Trombidiformes</taxon>
        <taxon>Prostigmata</taxon>
        <taxon>Anystina</taxon>
        <taxon>Parasitengona</taxon>
        <taxon>Trombidioidea</taxon>
        <taxon>Trombidiidae</taxon>
        <taxon>Dinothrombium</taxon>
    </lineage>
</organism>
<dbReference type="SUPFAM" id="SSF90112">
    <property type="entry name" value="Neurotransmitter-gated ion-channel transmembrane pore"/>
    <property type="match status" value="1"/>
</dbReference>
<dbReference type="InterPro" id="IPR006028">
    <property type="entry name" value="GABAA/Glycine_rcpt"/>
</dbReference>
<evidence type="ECO:0000256" key="13">
    <source>
        <dbReference type="SAM" id="SignalP"/>
    </source>
</evidence>
<evidence type="ECO:0000256" key="2">
    <source>
        <dbReference type="ARBA" id="ARBA00004236"/>
    </source>
</evidence>
<evidence type="ECO:0000256" key="8">
    <source>
        <dbReference type="ARBA" id="ARBA00023065"/>
    </source>
</evidence>
<evidence type="ECO:0000256" key="7">
    <source>
        <dbReference type="ARBA" id="ARBA00022989"/>
    </source>
</evidence>
<gene>
    <name evidence="16" type="ORF">B4U79_09335</name>
</gene>
<evidence type="ECO:0000256" key="6">
    <source>
        <dbReference type="ARBA" id="ARBA00022729"/>
    </source>
</evidence>
<dbReference type="GO" id="GO:0005230">
    <property type="term" value="F:extracellular ligand-gated monoatomic ion channel activity"/>
    <property type="evidence" value="ECO:0007669"/>
    <property type="project" value="InterPro"/>
</dbReference>
<evidence type="ECO:0000313" key="16">
    <source>
        <dbReference type="EMBL" id="RWS11941.1"/>
    </source>
</evidence>
<dbReference type="Proteomes" id="UP000285301">
    <property type="component" value="Unassembled WGS sequence"/>
</dbReference>
<dbReference type="InterPro" id="IPR036734">
    <property type="entry name" value="Neur_chan_lig-bd_sf"/>
</dbReference>
<dbReference type="Gene3D" id="1.20.58.390">
    <property type="entry name" value="Neurotransmitter-gated ion-channel transmembrane domain"/>
    <property type="match status" value="1"/>
</dbReference>
<dbReference type="GO" id="GO:0005254">
    <property type="term" value="F:chloride channel activity"/>
    <property type="evidence" value="ECO:0007669"/>
    <property type="project" value="UniProtKB-ARBA"/>
</dbReference>
<dbReference type="AlphaFoldDB" id="A0A3S3PGG4"/>
<dbReference type="InterPro" id="IPR036719">
    <property type="entry name" value="Neuro-gated_channel_TM_sf"/>
</dbReference>
<dbReference type="InterPro" id="IPR006202">
    <property type="entry name" value="Neur_chan_lig-bd"/>
</dbReference>
<dbReference type="InterPro" id="IPR006201">
    <property type="entry name" value="Neur_channel"/>
</dbReference>
<evidence type="ECO:0000259" key="15">
    <source>
        <dbReference type="Pfam" id="PF02932"/>
    </source>
</evidence>
<keyword evidence="10" id="KW-0407">Ion channel</keyword>
<feature type="signal peptide" evidence="13">
    <location>
        <begin position="1"/>
        <end position="22"/>
    </location>
</feature>
<accession>A0A3S3PGG4</accession>
<dbReference type="PRINTS" id="PR00253">
    <property type="entry name" value="GABAARECEPTR"/>
</dbReference>
<keyword evidence="6 13" id="KW-0732">Signal</keyword>
<comment type="caution">
    <text evidence="16">The sequence shown here is derived from an EMBL/GenBank/DDBJ whole genome shotgun (WGS) entry which is preliminary data.</text>
</comment>
<evidence type="ECO:0000256" key="11">
    <source>
        <dbReference type="SAM" id="MobiDB-lite"/>
    </source>
</evidence>
<proteinExistence type="predicted"/>
<sequence>MFLISICTLLVTHLSKHNLVIAAKTNESTNETRHDSSNVDSNSDINVIPELKLSLNEIIKVIPIVEDKAHGQSNNLQLMLANGGSAILPSGILTQNSIISKPNKMIAVDMNAPSKDAGFKFLLPMEVELVSGRAPSRLQPLELELIPGKGIASYFAQSKKTDPKIEVDIDVVADKTRKGLQMSKEEIIAGKGKSESILVDIDLIANKPEEVNRNRIQRKKPVVVKKTNILSPFGPIPPKIPPRTQPQTVKRRTRVFPPHRPVVLPPPSILVPPPPPMLPFAIPYHLLPQRTNTSEASMHFKRKNTFSPVNETREKPITHLRRTQIISPPDVLPPIQSPHYPNAPPHKPVLVHRTQVISPPGSIVPGTPSKPILQVQGNKILIPFTRPLRVVRRKQISDSKSHNQEMTELDVDIVSLENRFSMSTENLDSRKALKIPMKAFDENGEAVEINADLTAGYSKIVKTNRKPVEKLNKDLALEVDFDVVVDDIMKKALKSGALPSNSLTLSKGGKDPSIQVDIEIVPESTLHDESKSTLVRHSLPVNGKLNYGAALDFDLIKGEPSAVGQKLPQSLLVPQGKDKKDPLVDIDIDFAADDKTSSLVVDAGQSLSKYKLAPDSNSVPSIEVDVDFVNADKAKLTSFEKRVLETISCKLPVDAKNAASDEIDVGIEFFNLATGSLIDVCKASDTKAKVMVKPAMIETSDQKLRRTNYFKIRGKTFEKKPVEKFEATFKEEIEHTPEELIDQKVDEIEDEEESESTRKAQSVTSKIIIYEPHRPSRKTTKRGQHKHSIPPQPRMKSKTEAKSGKSQASLWAWASLAAAIGLYVKNTDKPPDDYVTVTVSLYLQEVKSINALDMEFNIDYYIEHSWNASQLYCDYYLSLINKTGIRKERGCNGPKCSQMILHENMNLFWIPDTYLATAKKVQMPTKSADSKTLWIKFYSWTSCTLIYTLKLHATVSCQMNFHAYPIDIQTCAGIFRSYSYNASNLDYKWSKPGIIADLDEIKLLNYNLNVSKNLSEVISLNETFATFVVYFIFERQIYNSLIKMYAPSTLIVALSWFSFWMALDAIPGRVTLCVTSLLALVTQFASIRQELPPVSYVTGADIWMLVCMILVFGTLLEFAVIKHISQHKHMHKLLLSSKTKPVNEEIWRNNVNYDSNIIASREKSFCERIMSGIKLRKRKRLQPKTIENITANVWISKVQRAITFGCKNEYKSSDTVKISGTYKNNNLVESIDRISQYAFPVIFLFFNSIYWPILFNRWF</sequence>
<evidence type="ECO:0000256" key="5">
    <source>
        <dbReference type="ARBA" id="ARBA00022692"/>
    </source>
</evidence>
<dbReference type="SUPFAM" id="SSF63712">
    <property type="entry name" value="Nicotinic receptor ligand binding domain-like"/>
    <property type="match status" value="1"/>
</dbReference>
<evidence type="ECO:0000256" key="1">
    <source>
        <dbReference type="ARBA" id="ARBA00004141"/>
    </source>
</evidence>
<dbReference type="InterPro" id="IPR038050">
    <property type="entry name" value="Neuro_actylchol_rec"/>
</dbReference>
<dbReference type="PANTHER" id="PTHR18945">
    <property type="entry name" value="NEUROTRANSMITTER GATED ION CHANNEL"/>
    <property type="match status" value="1"/>
</dbReference>
<dbReference type="Pfam" id="PF02931">
    <property type="entry name" value="Neur_chan_LBD"/>
    <property type="match status" value="1"/>
</dbReference>
<evidence type="ECO:0000313" key="17">
    <source>
        <dbReference type="Proteomes" id="UP000285301"/>
    </source>
</evidence>
<evidence type="ECO:0000256" key="9">
    <source>
        <dbReference type="ARBA" id="ARBA00023136"/>
    </source>
</evidence>
<keyword evidence="9 12" id="KW-0472">Membrane</keyword>
<reference evidence="16 17" key="1">
    <citation type="journal article" date="2018" name="Gigascience">
        <title>Genomes of trombidid mites reveal novel predicted allergens and laterally-transferred genes associated with secondary metabolism.</title>
        <authorList>
            <person name="Dong X."/>
            <person name="Chaisiri K."/>
            <person name="Xia D."/>
            <person name="Armstrong S.D."/>
            <person name="Fang Y."/>
            <person name="Donnelly M.J."/>
            <person name="Kadowaki T."/>
            <person name="McGarry J.W."/>
            <person name="Darby A.C."/>
            <person name="Makepeace B.L."/>
        </authorList>
    </citation>
    <scope>NUCLEOTIDE SEQUENCE [LARGE SCALE GENOMIC DNA]</scope>
    <source>
        <strain evidence="16">UoL-WK</strain>
    </source>
</reference>
<dbReference type="CDD" id="cd19049">
    <property type="entry name" value="LGIC_TM_anion"/>
    <property type="match status" value="1"/>
</dbReference>
<protein>
    <submittedName>
        <fullName evidence="16">Glycine receptor subunit alpha-2-like protein</fullName>
    </submittedName>
</protein>
<comment type="subcellular location">
    <subcellularLocation>
        <location evidence="2">Cell membrane</location>
    </subcellularLocation>
    <subcellularLocation>
        <location evidence="1">Membrane</location>
        <topology evidence="1">Multi-pass membrane protein</topology>
    </subcellularLocation>
</comment>
<dbReference type="Pfam" id="PF02932">
    <property type="entry name" value="Neur_chan_memb"/>
    <property type="match status" value="1"/>
</dbReference>
<dbReference type="Gene3D" id="2.70.170.10">
    <property type="entry name" value="Neurotransmitter-gated ion-channel ligand-binding domain"/>
    <property type="match status" value="1"/>
</dbReference>
<evidence type="ECO:0000256" key="3">
    <source>
        <dbReference type="ARBA" id="ARBA00022448"/>
    </source>
</evidence>
<keyword evidence="3" id="KW-0813">Transport</keyword>
<dbReference type="EMBL" id="NCKU01001512">
    <property type="protein sequence ID" value="RWS11941.1"/>
    <property type="molecule type" value="Genomic_DNA"/>
</dbReference>
<keyword evidence="16" id="KW-0675">Receptor</keyword>
<evidence type="ECO:0000259" key="14">
    <source>
        <dbReference type="Pfam" id="PF02931"/>
    </source>
</evidence>
<keyword evidence="5 12" id="KW-0812">Transmembrane</keyword>
<dbReference type="InterPro" id="IPR006029">
    <property type="entry name" value="Neurotrans-gated_channel_TM"/>
</dbReference>
<feature type="transmembrane region" description="Helical" evidence="12">
    <location>
        <begin position="1102"/>
        <end position="1121"/>
    </location>
</feature>